<name>A0A843VT48_COLES</name>
<feature type="compositionally biased region" description="Polar residues" evidence="1">
    <location>
        <begin position="213"/>
        <end position="239"/>
    </location>
</feature>
<proteinExistence type="predicted"/>
<organism evidence="2 3">
    <name type="scientific">Colocasia esculenta</name>
    <name type="common">Wild taro</name>
    <name type="synonym">Arum esculentum</name>
    <dbReference type="NCBI Taxonomy" id="4460"/>
    <lineage>
        <taxon>Eukaryota</taxon>
        <taxon>Viridiplantae</taxon>
        <taxon>Streptophyta</taxon>
        <taxon>Embryophyta</taxon>
        <taxon>Tracheophyta</taxon>
        <taxon>Spermatophyta</taxon>
        <taxon>Magnoliopsida</taxon>
        <taxon>Liliopsida</taxon>
        <taxon>Araceae</taxon>
        <taxon>Aroideae</taxon>
        <taxon>Colocasieae</taxon>
        <taxon>Colocasia</taxon>
    </lineage>
</organism>
<protein>
    <submittedName>
        <fullName evidence="2">Uncharacterized protein</fullName>
    </submittedName>
</protein>
<feature type="region of interest" description="Disordered" evidence="1">
    <location>
        <begin position="213"/>
        <end position="245"/>
    </location>
</feature>
<accession>A0A843VT48</accession>
<dbReference type="Proteomes" id="UP000652761">
    <property type="component" value="Unassembled WGS sequence"/>
</dbReference>
<reference evidence="2" key="1">
    <citation type="submission" date="2017-07" db="EMBL/GenBank/DDBJ databases">
        <title>Taro Niue Genome Assembly and Annotation.</title>
        <authorList>
            <person name="Atibalentja N."/>
            <person name="Keating K."/>
            <person name="Fields C.J."/>
        </authorList>
    </citation>
    <scope>NUCLEOTIDE SEQUENCE</scope>
    <source>
        <strain evidence="2">Niue_2</strain>
        <tissue evidence="2">Leaf</tissue>
    </source>
</reference>
<comment type="caution">
    <text evidence="2">The sequence shown here is derived from an EMBL/GenBank/DDBJ whole genome shotgun (WGS) entry which is preliminary data.</text>
</comment>
<dbReference type="EMBL" id="NMUH01001949">
    <property type="protein sequence ID" value="MQL96710.1"/>
    <property type="molecule type" value="Genomic_DNA"/>
</dbReference>
<sequence length="245" mass="27022">MVYACENAYLWIYLSSRVETPKNEEEASRTPSSHEILSSLTSSPRCYMDTLFGVCTTGHSGVHTVDIQVKGLGIVGPQYKLKDVKIDINQLNAFNQILHFIVCQILVPRSATYSTCTKADSDMMFWAIQNQSINIAEVMIERMKFASAQVWDKKSKLNVSLPYAHLLTKRKMGQAIRSRNLKKSGFSLVGGTNISCKGSVDTTINGVDTMVQNKGRNVKKSSSSVDTSPGQVDTGPSQVDTRDLS</sequence>
<evidence type="ECO:0000313" key="2">
    <source>
        <dbReference type="EMBL" id="MQL96710.1"/>
    </source>
</evidence>
<dbReference type="AlphaFoldDB" id="A0A843VT48"/>
<evidence type="ECO:0000313" key="3">
    <source>
        <dbReference type="Proteomes" id="UP000652761"/>
    </source>
</evidence>
<gene>
    <name evidence="2" type="ORF">Taro_029395</name>
</gene>
<evidence type="ECO:0000256" key="1">
    <source>
        <dbReference type="SAM" id="MobiDB-lite"/>
    </source>
</evidence>
<keyword evidence="3" id="KW-1185">Reference proteome</keyword>